<gene>
    <name evidence="2" type="ORF">PXEA_LOCUS20064</name>
</gene>
<organism evidence="2 3">
    <name type="scientific">Protopolystoma xenopodis</name>
    <dbReference type="NCBI Taxonomy" id="117903"/>
    <lineage>
        <taxon>Eukaryota</taxon>
        <taxon>Metazoa</taxon>
        <taxon>Spiralia</taxon>
        <taxon>Lophotrochozoa</taxon>
        <taxon>Platyhelminthes</taxon>
        <taxon>Monogenea</taxon>
        <taxon>Polyopisthocotylea</taxon>
        <taxon>Polystomatidea</taxon>
        <taxon>Polystomatidae</taxon>
        <taxon>Protopolystoma</taxon>
    </lineage>
</organism>
<evidence type="ECO:0000256" key="1">
    <source>
        <dbReference type="SAM" id="MobiDB-lite"/>
    </source>
</evidence>
<name>A0A3S5AVV5_9PLAT</name>
<dbReference type="AlphaFoldDB" id="A0A3S5AVV5"/>
<evidence type="ECO:0000313" key="3">
    <source>
        <dbReference type="Proteomes" id="UP000784294"/>
    </source>
</evidence>
<accession>A0A3S5AVV5</accession>
<comment type="caution">
    <text evidence="2">The sequence shown here is derived from an EMBL/GenBank/DDBJ whole genome shotgun (WGS) entry which is preliminary data.</text>
</comment>
<feature type="region of interest" description="Disordered" evidence="1">
    <location>
        <begin position="1"/>
        <end position="22"/>
    </location>
</feature>
<protein>
    <submittedName>
        <fullName evidence="2">Uncharacterized protein</fullName>
    </submittedName>
</protein>
<keyword evidence="3" id="KW-1185">Reference proteome</keyword>
<evidence type="ECO:0000313" key="2">
    <source>
        <dbReference type="EMBL" id="VEL26624.1"/>
    </source>
</evidence>
<dbReference type="Proteomes" id="UP000784294">
    <property type="component" value="Unassembled WGS sequence"/>
</dbReference>
<reference evidence="2" key="1">
    <citation type="submission" date="2018-11" db="EMBL/GenBank/DDBJ databases">
        <authorList>
            <consortium name="Pathogen Informatics"/>
        </authorList>
    </citation>
    <scope>NUCLEOTIDE SEQUENCE</scope>
</reference>
<proteinExistence type="predicted"/>
<dbReference type="EMBL" id="CAAALY010081575">
    <property type="protein sequence ID" value="VEL26624.1"/>
    <property type="molecule type" value="Genomic_DNA"/>
</dbReference>
<sequence length="110" mass="11502">MVPPGAKSTDPPGSGRSTGITSASLASAASARSTEWKQAIKLAFEGGGEGVMRWKDCRQERSNGSGGKVCHGCDLVGCEKHACDRNFGWDTMRMSVVMLVVGVGVMLAVQ</sequence>